<evidence type="ECO:0000313" key="2">
    <source>
        <dbReference type="EMBL" id="KGR81633.1"/>
    </source>
</evidence>
<keyword evidence="1" id="KW-1133">Transmembrane helix</keyword>
<reference evidence="2 3" key="1">
    <citation type="submission" date="2014-02" db="EMBL/GenBank/DDBJ databases">
        <title>Draft genome sequence of Lysinibacillus odysseyi NBRC 100172.</title>
        <authorList>
            <person name="Zhang F."/>
            <person name="Wang G."/>
            <person name="Zhang L."/>
        </authorList>
    </citation>
    <scope>NUCLEOTIDE SEQUENCE [LARGE SCALE GENOMIC DNA]</scope>
    <source>
        <strain evidence="2 3">NBRC 100172</strain>
    </source>
</reference>
<protein>
    <submittedName>
        <fullName evidence="2">Membrane protein</fullName>
    </submittedName>
</protein>
<dbReference type="OrthoDB" id="2989757at2"/>
<evidence type="ECO:0000313" key="3">
    <source>
        <dbReference type="Proteomes" id="UP000030437"/>
    </source>
</evidence>
<feature type="transmembrane region" description="Helical" evidence="1">
    <location>
        <begin position="41"/>
        <end position="62"/>
    </location>
</feature>
<dbReference type="eggNOG" id="ENOG5032ZXQ">
    <property type="taxonomic scope" value="Bacteria"/>
</dbReference>
<keyword evidence="3" id="KW-1185">Reference proteome</keyword>
<dbReference type="Pfam" id="PF11118">
    <property type="entry name" value="DUF2627"/>
    <property type="match status" value="1"/>
</dbReference>
<keyword evidence="1" id="KW-0812">Transmembrane</keyword>
<comment type="caution">
    <text evidence="2">The sequence shown here is derived from an EMBL/GenBank/DDBJ whole genome shotgun (WGS) entry which is preliminary data.</text>
</comment>
<name>A0A0A3IFN3_9BACI</name>
<evidence type="ECO:0000256" key="1">
    <source>
        <dbReference type="SAM" id="Phobius"/>
    </source>
</evidence>
<dbReference type="AlphaFoldDB" id="A0A0A3IFN3"/>
<organism evidence="2 3">
    <name type="scientific">Lysinibacillus odysseyi 34hs-1 = NBRC 100172</name>
    <dbReference type="NCBI Taxonomy" id="1220589"/>
    <lineage>
        <taxon>Bacteria</taxon>
        <taxon>Bacillati</taxon>
        <taxon>Bacillota</taxon>
        <taxon>Bacilli</taxon>
        <taxon>Bacillales</taxon>
        <taxon>Bacillaceae</taxon>
        <taxon>Lysinibacillus</taxon>
    </lineage>
</organism>
<dbReference type="InterPro" id="IPR020138">
    <property type="entry name" value="Uncharacterised_YqzF"/>
</dbReference>
<proteinExistence type="predicted"/>
<accession>A0A0A3IFN3</accession>
<dbReference type="Proteomes" id="UP000030437">
    <property type="component" value="Unassembled WGS sequence"/>
</dbReference>
<gene>
    <name evidence="2" type="ORF">CD32_19980</name>
</gene>
<dbReference type="STRING" id="1220589.CD32_19980"/>
<dbReference type="RefSeq" id="WP_036158221.1">
    <property type="nucleotide sequence ID" value="NZ_AVCX01000001.1"/>
</dbReference>
<keyword evidence="1" id="KW-0472">Membrane</keyword>
<dbReference type="EMBL" id="JPVP01000060">
    <property type="protein sequence ID" value="KGR81633.1"/>
    <property type="molecule type" value="Genomic_DNA"/>
</dbReference>
<sequence>MARMAAFIVLLIPGLMAAAGIKFMRDTLFSNLLFPFPWLWLQFIVGIIFFLAGFGFFAGFLLHRDRKKGKVAARWQKKTVPSVEERKEV</sequence>